<name>A0A024S1V9_HYPJR</name>
<organism evidence="1 2">
    <name type="scientific">Hypocrea jecorina (strain ATCC 56765 / BCRC 32924 / NRRL 11460 / Rut C-30)</name>
    <name type="common">Trichoderma reesei</name>
    <dbReference type="NCBI Taxonomy" id="1344414"/>
    <lineage>
        <taxon>Eukaryota</taxon>
        <taxon>Fungi</taxon>
        <taxon>Dikarya</taxon>
        <taxon>Ascomycota</taxon>
        <taxon>Pezizomycotina</taxon>
        <taxon>Sordariomycetes</taxon>
        <taxon>Hypocreomycetidae</taxon>
        <taxon>Hypocreales</taxon>
        <taxon>Hypocreaceae</taxon>
        <taxon>Trichoderma</taxon>
    </lineage>
</organism>
<reference evidence="2" key="1">
    <citation type="journal article" date="2013" name="Ind. Biotechnol.">
        <title>Comparative genomics analysis of Trichoderma reesei strains.</title>
        <authorList>
            <person name="Koike H."/>
            <person name="Aerts A."/>
            <person name="LaButti K."/>
            <person name="Grigoriev I.V."/>
            <person name="Baker S.E."/>
        </authorList>
    </citation>
    <scope>NUCLEOTIDE SEQUENCE [LARGE SCALE GENOMIC DNA]</scope>
    <source>
        <strain evidence="2">ATCC 56765 / BCRC 32924 / NRRL 11460 / Rut C-30</strain>
    </source>
</reference>
<protein>
    <submittedName>
        <fullName evidence="1">Uncharacterized protein</fullName>
    </submittedName>
</protein>
<dbReference type="Proteomes" id="UP000024376">
    <property type="component" value="Unassembled WGS sequence"/>
</dbReference>
<dbReference type="OrthoDB" id="10499943at2759"/>
<gene>
    <name evidence="1" type="ORF">M419DRAFT_37792</name>
</gene>
<evidence type="ECO:0000313" key="2">
    <source>
        <dbReference type="Proteomes" id="UP000024376"/>
    </source>
</evidence>
<dbReference type="EMBL" id="KI911157">
    <property type="protein sequence ID" value="ETR99339.1"/>
    <property type="molecule type" value="Genomic_DNA"/>
</dbReference>
<dbReference type="HOGENOM" id="CLU_2049987_0_0_1"/>
<dbReference type="AlphaFoldDB" id="A0A024S1V9"/>
<sequence length="120" mass="12594">MEENNNNINKKKPDAGDALVARRLCQRAVHLNLNGGSAGWRATDEWLAPSLLRGRTVCINSSFMLARHSLPGVSPAPASPSAAIQSPVCSAAGTVRQSTGVEKLKFKAAKASTRASPSQA</sequence>
<proteinExistence type="predicted"/>
<evidence type="ECO:0000313" key="1">
    <source>
        <dbReference type="EMBL" id="ETR99339.1"/>
    </source>
</evidence>
<dbReference type="KEGG" id="trr:M419DRAFT_37792"/>
<accession>A0A024S1V9</accession>